<accession>A0A183CXZ5</accession>
<proteinExistence type="predicted"/>
<reference evidence="3" key="1">
    <citation type="submission" date="2016-06" db="UniProtKB">
        <authorList>
            <consortium name="WormBaseParasite"/>
        </authorList>
    </citation>
    <scope>IDENTIFICATION</scope>
</reference>
<feature type="region of interest" description="Disordered" evidence="1">
    <location>
        <begin position="173"/>
        <end position="194"/>
    </location>
</feature>
<dbReference type="Pfam" id="PF08241">
    <property type="entry name" value="Methyltransf_11"/>
    <property type="match status" value="1"/>
</dbReference>
<feature type="domain" description="Methyltransferase type 11" evidence="2">
    <location>
        <begin position="1"/>
        <end position="42"/>
    </location>
</feature>
<sequence length="194" mass="22643">LPFNNEFFDKIFHVHSSYFWTADLPETLVEIMRVLKPGGLFVSGMYLKKLELLEKGRILRRRQFDPARYIFELEPAGFTDVKVKKKKFIVVTKLEGIFLCLLQMEYIKGTARKEYQVIYARKPLEAKELRDPDEVEAFLQSRLTREYIIERGIDEGLSLPEIERELAFDKSDDKVPQLDKAKDKPLQIPGSKAS</sequence>
<dbReference type="AlphaFoldDB" id="A0A183CXZ5"/>
<evidence type="ECO:0000313" key="3">
    <source>
        <dbReference type="WBParaSite" id="GPUH_0000133801-mRNA-1"/>
    </source>
</evidence>
<evidence type="ECO:0000256" key="1">
    <source>
        <dbReference type="SAM" id="MobiDB-lite"/>
    </source>
</evidence>
<dbReference type="GO" id="GO:0008757">
    <property type="term" value="F:S-adenosylmethionine-dependent methyltransferase activity"/>
    <property type="evidence" value="ECO:0007669"/>
    <property type="project" value="InterPro"/>
</dbReference>
<organism evidence="3">
    <name type="scientific">Gongylonema pulchrum</name>
    <dbReference type="NCBI Taxonomy" id="637853"/>
    <lineage>
        <taxon>Eukaryota</taxon>
        <taxon>Metazoa</taxon>
        <taxon>Ecdysozoa</taxon>
        <taxon>Nematoda</taxon>
        <taxon>Chromadorea</taxon>
        <taxon>Rhabditida</taxon>
        <taxon>Spirurina</taxon>
        <taxon>Spiruromorpha</taxon>
        <taxon>Spiruroidea</taxon>
        <taxon>Gongylonematidae</taxon>
        <taxon>Gongylonema</taxon>
    </lineage>
</organism>
<protein>
    <submittedName>
        <fullName evidence="3">Methyltransf_11 domain-containing protein</fullName>
    </submittedName>
</protein>
<dbReference type="Gene3D" id="3.40.50.150">
    <property type="entry name" value="Vaccinia Virus protein VP39"/>
    <property type="match status" value="1"/>
</dbReference>
<feature type="compositionally biased region" description="Basic and acidic residues" evidence="1">
    <location>
        <begin position="173"/>
        <end position="185"/>
    </location>
</feature>
<dbReference type="WBParaSite" id="GPUH_0000133801-mRNA-1">
    <property type="protein sequence ID" value="GPUH_0000133801-mRNA-1"/>
    <property type="gene ID" value="GPUH_0000133801"/>
</dbReference>
<name>A0A183CXZ5_9BILA</name>
<dbReference type="InterPro" id="IPR013216">
    <property type="entry name" value="Methyltransf_11"/>
</dbReference>
<dbReference type="InterPro" id="IPR029063">
    <property type="entry name" value="SAM-dependent_MTases_sf"/>
</dbReference>
<dbReference type="SUPFAM" id="SSF53335">
    <property type="entry name" value="S-adenosyl-L-methionine-dependent methyltransferases"/>
    <property type="match status" value="1"/>
</dbReference>
<evidence type="ECO:0000259" key="2">
    <source>
        <dbReference type="Pfam" id="PF08241"/>
    </source>
</evidence>